<evidence type="ECO:0000313" key="2">
    <source>
        <dbReference type="EMBL" id="GFR05029.1"/>
    </source>
</evidence>
<dbReference type="AlphaFoldDB" id="A0A8X6HKV2"/>
<accession>A0A8X6HKV2</accession>
<proteinExistence type="predicted"/>
<dbReference type="GO" id="GO:0006508">
    <property type="term" value="P:proteolysis"/>
    <property type="evidence" value="ECO:0007669"/>
    <property type="project" value="UniProtKB-KW"/>
</dbReference>
<organism evidence="2 3">
    <name type="scientific">Trichonephila clavata</name>
    <name type="common">Joro spider</name>
    <name type="synonym">Nephila clavata</name>
    <dbReference type="NCBI Taxonomy" id="2740835"/>
    <lineage>
        <taxon>Eukaryota</taxon>
        <taxon>Metazoa</taxon>
        <taxon>Ecdysozoa</taxon>
        <taxon>Arthropoda</taxon>
        <taxon>Chelicerata</taxon>
        <taxon>Arachnida</taxon>
        <taxon>Araneae</taxon>
        <taxon>Araneomorphae</taxon>
        <taxon>Entelegynae</taxon>
        <taxon>Araneoidea</taxon>
        <taxon>Nephilidae</taxon>
        <taxon>Trichonephila</taxon>
    </lineage>
</organism>
<evidence type="ECO:0000313" key="3">
    <source>
        <dbReference type="Proteomes" id="UP000887116"/>
    </source>
</evidence>
<dbReference type="OrthoDB" id="6437361at2759"/>
<gene>
    <name evidence="2" type="primary">SENP6_1</name>
    <name evidence="2" type="ORF">TNCT_394011</name>
</gene>
<evidence type="ECO:0000256" key="1">
    <source>
        <dbReference type="SAM" id="MobiDB-lite"/>
    </source>
</evidence>
<dbReference type="Proteomes" id="UP000887116">
    <property type="component" value="Unassembled WGS sequence"/>
</dbReference>
<reference evidence="2" key="1">
    <citation type="submission" date="2020-07" db="EMBL/GenBank/DDBJ databases">
        <title>Multicomponent nature underlies the extraordinary mechanical properties of spider dragline silk.</title>
        <authorList>
            <person name="Kono N."/>
            <person name="Nakamura H."/>
            <person name="Mori M."/>
            <person name="Yoshida Y."/>
            <person name="Ohtoshi R."/>
            <person name="Malay A.D."/>
            <person name="Moran D.A.P."/>
            <person name="Tomita M."/>
            <person name="Numata K."/>
            <person name="Arakawa K."/>
        </authorList>
    </citation>
    <scope>NUCLEOTIDE SEQUENCE</scope>
</reference>
<keyword evidence="2" id="KW-0645">Protease</keyword>
<comment type="caution">
    <text evidence="2">The sequence shown here is derived from an EMBL/GenBank/DDBJ whole genome shotgun (WGS) entry which is preliminary data.</text>
</comment>
<sequence length="149" mass="16937">CRESLKDLLTLPKKGFSSVVASIFGKKLSEPLWKALCCSVLIAAENCNSDYIRKLFKAQVNPRKEKIGIQHLKEISENRINPMPYFGNPMPDLTNWFSEVKITKKRQQLKDLIINIHRKQVSAANANARKSNQPDSIQSSPTVQQTDNR</sequence>
<keyword evidence="2" id="KW-0378">Hydrolase</keyword>
<protein>
    <submittedName>
        <fullName evidence="2">Sentrin-specific protease 6</fullName>
    </submittedName>
</protein>
<feature type="region of interest" description="Disordered" evidence="1">
    <location>
        <begin position="124"/>
        <end position="149"/>
    </location>
</feature>
<dbReference type="GO" id="GO:0008233">
    <property type="term" value="F:peptidase activity"/>
    <property type="evidence" value="ECO:0007669"/>
    <property type="project" value="UniProtKB-KW"/>
</dbReference>
<dbReference type="EMBL" id="BMAO01025806">
    <property type="protein sequence ID" value="GFR05029.1"/>
    <property type="molecule type" value="Genomic_DNA"/>
</dbReference>
<feature type="non-terminal residue" evidence="2">
    <location>
        <position position="1"/>
    </location>
</feature>
<keyword evidence="3" id="KW-1185">Reference proteome</keyword>
<name>A0A8X6HKV2_TRICU</name>